<evidence type="ECO:0000259" key="1">
    <source>
        <dbReference type="Pfam" id="PF12671"/>
    </source>
</evidence>
<dbReference type="RefSeq" id="WP_271012775.1">
    <property type="nucleotide sequence ID" value="NZ_JAQIFT010000054.1"/>
</dbReference>
<proteinExistence type="predicted"/>
<dbReference type="AlphaFoldDB" id="A0AA42J232"/>
<organism evidence="2 3">
    <name type="scientific">Holtiella tumoricola</name>
    <dbReference type="NCBI Taxonomy" id="3018743"/>
    <lineage>
        <taxon>Bacteria</taxon>
        <taxon>Bacillati</taxon>
        <taxon>Bacillota</taxon>
        <taxon>Clostridia</taxon>
        <taxon>Lachnospirales</taxon>
        <taxon>Cellulosilyticaceae</taxon>
        <taxon>Holtiella</taxon>
    </lineage>
</organism>
<gene>
    <name evidence="2" type="ORF">PBV87_14990</name>
</gene>
<accession>A0AA42J232</accession>
<dbReference type="PANTHER" id="PTHR40032:SF1">
    <property type="entry name" value="EXPORTED PROTEIN"/>
    <property type="match status" value="1"/>
</dbReference>
<sequence>MKEEVDQIKNTITRYIETYYRMLGNQDYNPYLLKDYFAYSLKGNHSFVQEEIALKNRINHNSQLANYLLFEQPEIDIKWRLINKSGRQCQVHMGLDIKMQYRGVEDYTTIKNLEHFFTLTQEGAIWRIEEDRYENEFKCIEIEDGKKEKKKKNRKKNRKNKEWLLMEREEKSQPKGIYMREKAVAYAKKYAITPNTKEWKNYEEWGGDCTNFVSQCLFEGNIPFDHQGRYINDKWYWYSDHYRTPSFTSATAFKDYMLRNKGFGLVARLGSLQTMQLGDIVQLGDLQVTTHSMIVVDIVKDENDINVTKDLLIAQHSGVGGIRGYNIPLSSKPNARVYYNILGYNP</sequence>
<protein>
    <submittedName>
        <fullName evidence="2">Amidase domain-containing protein</fullName>
    </submittedName>
</protein>
<feature type="domain" description="Putative amidase" evidence="1">
    <location>
        <begin position="178"/>
        <end position="317"/>
    </location>
</feature>
<dbReference type="Proteomes" id="UP001169242">
    <property type="component" value="Unassembled WGS sequence"/>
</dbReference>
<dbReference type="PANTHER" id="PTHR40032">
    <property type="entry name" value="EXPORTED PROTEIN-RELATED"/>
    <property type="match status" value="1"/>
</dbReference>
<evidence type="ECO:0000313" key="3">
    <source>
        <dbReference type="Proteomes" id="UP001169242"/>
    </source>
</evidence>
<comment type="caution">
    <text evidence="2">The sequence shown here is derived from an EMBL/GenBank/DDBJ whole genome shotgun (WGS) entry which is preliminary data.</text>
</comment>
<dbReference type="Pfam" id="PF12671">
    <property type="entry name" value="Amidase_6"/>
    <property type="match status" value="1"/>
</dbReference>
<reference evidence="2" key="1">
    <citation type="journal article" date="2023" name="Int. J. Syst. Evol. Microbiol.">
        <title>&lt;i&gt;Holtiella tumoricola&lt;/i&gt; gen. nov. sp. nov., isolated from a human clinical sample.</title>
        <authorList>
            <person name="Allen-Vercoe E."/>
            <person name="Daigneault M.C."/>
            <person name="Vancuren S.J."/>
            <person name="Cochrane K."/>
            <person name="O'Neal L.L."/>
            <person name="Sankaranarayanan K."/>
            <person name="Lawson P.A."/>
        </authorList>
    </citation>
    <scope>NUCLEOTIDE SEQUENCE</scope>
    <source>
        <strain evidence="2">CC70A</strain>
    </source>
</reference>
<name>A0AA42J232_9FIRM</name>
<dbReference type="EMBL" id="JAQIFT010000054">
    <property type="protein sequence ID" value="MDA3732781.1"/>
    <property type="molecule type" value="Genomic_DNA"/>
</dbReference>
<keyword evidence="3" id="KW-1185">Reference proteome</keyword>
<evidence type="ECO:0000313" key="2">
    <source>
        <dbReference type="EMBL" id="MDA3732781.1"/>
    </source>
</evidence>
<dbReference type="InterPro" id="IPR024301">
    <property type="entry name" value="Amidase_6"/>
</dbReference>